<organism evidence="1 2">
    <name type="scientific">Lysinibacillus xylanilyticus</name>
    <dbReference type="NCBI Taxonomy" id="582475"/>
    <lineage>
        <taxon>Bacteria</taxon>
        <taxon>Bacillati</taxon>
        <taxon>Bacillota</taxon>
        <taxon>Bacilli</taxon>
        <taxon>Bacillales</taxon>
        <taxon>Bacillaceae</taxon>
        <taxon>Lysinibacillus</taxon>
    </lineage>
</organism>
<evidence type="ECO:0000313" key="1">
    <source>
        <dbReference type="EMBL" id="KMY33632.1"/>
    </source>
</evidence>
<reference evidence="2" key="1">
    <citation type="submission" date="2015-07" db="EMBL/GenBank/DDBJ databases">
        <authorList>
            <consortium name="Consortium for Microbial Forensics and Genomics (microFORGE)"/>
            <person name="Knight B.M."/>
            <person name="Roberts D.P."/>
            <person name="Lin D."/>
            <person name="Hari K."/>
            <person name="Fletcher J."/>
            <person name="Melcher U."/>
            <person name="Blagden T."/>
            <person name="Winegar R.A."/>
        </authorList>
    </citation>
    <scope>NUCLEOTIDE SEQUENCE [LARGE SCALE GENOMIC DNA]</scope>
    <source>
        <strain evidence="2">DSM 23493</strain>
    </source>
</reference>
<dbReference type="PATRIC" id="fig|582475.4.peg.3681"/>
<protein>
    <submittedName>
        <fullName evidence="1">Uncharacterized protein</fullName>
    </submittedName>
</protein>
<proteinExistence type="predicted"/>
<name>A0A0K9FHD3_9BACI</name>
<accession>A0A0K9FHD3</accession>
<sequence length="104" mass="11580">MVKMITKAHRDKSSFRLNSLSNRCIFVAKRSANEAASTCFCLRESKETVAATTAGGWSGVIIGRDAFSLHSPIHSLQSLIRDVDPQELAQPPHNQLIHMMQPKY</sequence>
<dbReference type="EMBL" id="LFXJ01000002">
    <property type="protein sequence ID" value="KMY33632.1"/>
    <property type="molecule type" value="Genomic_DNA"/>
</dbReference>
<evidence type="ECO:0000313" key="2">
    <source>
        <dbReference type="Proteomes" id="UP000037326"/>
    </source>
</evidence>
<dbReference type="AlphaFoldDB" id="A0A0K9FHD3"/>
<comment type="caution">
    <text evidence="1">The sequence shown here is derived from an EMBL/GenBank/DDBJ whole genome shotgun (WGS) entry which is preliminary data.</text>
</comment>
<dbReference type="Proteomes" id="UP000037326">
    <property type="component" value="Unassembled WGS sequence"/>
</dbReference>
<gene>
    <name evidence="1" type="ORF">ACZ11_00655</name>
</gene>